<dbReference type="EMBL" id="UZAH01034914">
    <property type="protein sequence ID" value="VDP37930.1"/>
    <property type="molecule type" value="Genomic_DNA"/>
</dbReference>
<organism evidence="3 4">
    <name type="scientific">Heligmosomoides polygyrus</name>
    <name type="common">Parasitic roundworm</name>
    <dbReference type="NCBI Taxonomy" id="6339"/>
    <lineage>
        <taxon>Eukaryota</taxon>
        <taxon>Metazoa</taxon>
        <taxon>Ecdysozoa</taxon>
        <taxon>Nematoda</taxon>
        <taxon>Chromadorea</taxon>
        <taxon>Rhabditida</taxon>
        <taxon>Rhabditina</taxon>
        <taxon>Rhabditomorpha</taxon>
        <taxon>Strongyloidea</taxon>
        <taxon>Heligmosomidae</taxon>
        <taxon>Heligmosomoides</taxon>
    </lineage>
</organism>
<proteinExistence type="predicted"/>
<evidence type="ECO:0000313" key="3">
    <source>
        <dbReference type="Proteomes" id="UP000050761"/>
    </source>
</evidence>
<keyword evidence="3" id="KW-1185">Reference proteome</keyword>
<protein>
    <submittedName>
        <fullName evidence="2 4">Uncharacterized protein</fullName>
    </submittedName>
</protein>
<name>A0A183GKT7_HELPZ</name>
<evidence type="ECO:0000256" key="1">
    <source>
        <dbReference type="SAM" id="MobiDB-lite"/>
    </source>
</evidence>
<reference evidence="2 3" key="1">
    <citation type="submission" date="2018-11" db="EMBL/GenBank/DDBJ databases">
        <authorList>
            <consortium name="Pathogen Informatics"/>
        </authorList>
    </citation>
    <scope>NUCLEOTIDE SEQUENCE [LARGE SCALE GENOMIC DNA]</scope>
</reference>
<evidence type="ECO:0000313" key="2">
    <source>
        <dbReference type="EMBL" id="VDP37930.1"/>
    </source>
</evidence>
<reference evidence="4" key="2">
    <citation type="submission" date="2019-09" db="UniProtKB">
        <authorList>
            <consortium name="WormBaseParasite"/>
        </authorList>
    </citation>
    <scope>IDENTIFICATION</scope>
</reference>
<accession>A0A183GKT7</accession>
<sequence length="155" mass="17202">MGTLCSCTVTVYQLNNLMKRGYGSPEDSGALRMPMSRQTSDSSSTTSSRIYMRFPALTREEPSLCPQRRSVLKKPCGSYFEIRWECLAHTLNSVGNGKPIPVVEKSMGNEHNVLRRATSYECRKDTSALAKSQVSNRISAIPSTEQPCMSVGKRT</sequence>
<dbReference type="Proteomes" id="UP000050761">
    <property type="component" value="Unassembled WGS sequence"/>
</dbReference>
<feature type="region of interest" description="Disordered" evidence="1">
    <location>
        <begin position="25"/>
        <end position="47"/>
    </location>
</feature>
<dbReference type="WBParaSite" id="HPBE_0002330701-mRNA-1">
    <property type="protein sequence ID" value="HPBE_0002330701-mRNA-1"/>
    <property type="gene ID" value="HPBE_0002330701"/>
</dbReference>
<accession>A0A3P8D3J8</accession>
<dbReference type="AlphaFoldDB" id="A0A183GKT7"/>
<gene>
    <name evidence="2" type="ORF">HPBE_LOCUS23307</name>
</gene>
<evidence type="ECO:0000313" key="4">
    <source>
        <dbReference type="WBParaSite" id="HPBE_0002330701-mRNA-1"/>
    </source>
</evidence>